<evidence type="ECO:0000256" key="1">
    <source>
        <dbReference type="ARBA" id="ARBA00037217"/>
    </source>
</evidence>
<dbReference type="Gene3D" id="3.50.50.60">
    <property type="entry name" value="FAD/NAD(P)-binding domain"/>
    <property type="match status" value="1"/>
</dbReference>
<dbReference type="AlphaFoldDB" id="A0A4Q0PBG9"/>
<organism evidence="5 6">
    <name type="scientific">Leeuwenhoekiella aequorea</name>
    <dbReference type="NCBI Taxonomy" id="283736"/>
    <lineage>
        <taxon>Bacteria</taxon>
        <taxon>Pseudomonadati</taxon>
        <taxon>Bacteroidota</taxon>
        <taxon>Flavobacteriia</taxon>
        <taxon>Flavobacteriales</taxon>
        <taxon>Flavobacteriaceae</taxon>
        <taxon>Leeuwenhoekiella</taxon>
    </lineage>
</organism>
<dbReference type="InterPro" id="IPR002937">
    <property type="entry name" value="Amino_oxidase"/>
</dbReference>
<evidence type="ECO:0000313" key="5">
    <source>
        <dbReference type="EMBL" id="RXG23269.1"/>
    </source>
</evidence>
<evidence type="ECO:0000259" key="4">
    <source>
        <dbReference type="Pfam" id="PF01593"/>
    </source>
</evidence>
<dbReference type="EMBL" id="QOVM01000002">
    <property type="protein sequence ID" value="RXG23269.1"/>
    <property type="molecule type" value="Genomic_DNA"/>
</dbReference>
<dbReference type="OrthoDB" id="9778740at2"/>
<dbReference type="Gene3D" id="3.90.660.50">
    <property type="match status" value="1"/>
</dbReference>
<dbReference type="InterPro" id="IPR036188">
    <property type="entry name" value="FAD/NAD-bd_sf"/>
</dbReference>
<feature type="domain" description="Amine oxidase" evidence="4">
    <location>
        <begin position="15"/>
        <end position="246"/>
    </location>
</feature>
<protein>
    <recommendedName>
        <fullName evidence="3">Pyridine nucleotide-disulfide oxidoreductase domain-containing protein 2</fullName>
    </recommendedName>
</protein>
<dbReference type="PANTHER" id="PTHR10668">
    <property type="entry name" value="PHYTOENE DEHYDROGENASE"/>
    <property type="match status" value="1"/>
</dbReference>
<dbReference type="GO" id="GO:0016491">
    <property type="term" value="F:oxidoreductase activity"/>
    <property type="evidence" value="ECO:0007669"/>
    <property type="project" value="InterPro"/>
</dbReference>
<comment type="subunit">
    <text evidence="2">Interacts with COX5B; this interaction may contribute to localize PYROXD2 to the inner face of the inner mitochondrial membrane.</text>
</comment>
<evidence type="ECO:0000313" key="6">
    <source>
        <dbReference type="Proteomes" id="UP000289238"/>
    </source>
</evidence>
<evidence type="ECO:0000256" key="2">
    <source>
        <dbReference type="ARBA" id="ARBA00038825"/>
    </source>
</evidence>
<dbReference type="RefSeq" id="WP_128756811.1">
    <property type="nucleotide sequence ID" value="NZ_QOVM01000002.1"/>
</dbReference>
<gene>
    <name evidence="5" type="ORF">DSM00_882</name>
</gene>
<proteinExistence type="predicted"/>
<name>A0A4Q0PBG9_9FLAO</name>
<reference evidence="5 6" key="1">
    <citation type="submission" date="2018-07" db="EMBL/GenBank/DDBJ databases">
        <title>Leeuwenhoekiella genomics.</title>
        <authorList>
            <person name="Tahon G."/>
            <person name="Willems A."/>
        </authorList>
    </citation>
    <scope>NUCLEOTIDE SEQUENCE [LARGE SCALE GENOMIC DNA]</scope>
    <source>
        <strain evidence="5 6">LMG 22550</strain>
    </source>
</reference>
<dbReference type="Pfam" id="PF01593">
    <property type="entry name" value="Amino_oxidase"/>
    <property type="match status" value="1"/>
</dbReference>
<sequence>MEKYDSIIIGSGINGISAAIYLQQKGLNTVIYEGSSTAGGSTKTEALTLPGYKHDTGSAIHPMAYASPFFTTLPLKKFGLEWVFPEIPYAHPFLDGSALAAYTDVEKTASQLEIDKDSYLTLFSKITSNWEAISSDLLGPLTIPSHPFDFVRFGLKAIQSAEQLGEHYFENEKTRAFFYGAAAHSTLPIDVWASSSFGLVLSVMAHKYNWPFPKGGASSLVDALISYYESIGGKLILNHKVTDIKLLPQSRSFVFDLTPKQLLEIKNTALSSTYRDRLSNYNYGPGIFKIDWALDEPIPFTNEKCRKAGTIHIGFTPEEIKDSEALTHKGEISQTPYILIAQHTVFDKTRAPENKHTAWAYCHVPNGDTTDMTSVIEDQIEKAAPGFKKIILARSTKNTKQLERFNPNIIGGDINGGKQDITQLFTRPVVKVSPYKTSNDQVYICSSSTPPGGGVHGMCGFNAAKKVYNDHFKN</sequence>
<dbReference type="Proteomes" id="UP000289238">
    <property type="component" value="Unassembled WGS sequence"/>
</dbReference>
<comment type="caution">
    <text evidence="5">The sequence shown here is derived from an EMBL/GenBank/DDBJ whole genome shotgun (WGS) entry which is preliminary data.</text>
</comment>
<keyword evidence="6" id="KW-1185">Reference proteome</keyword>
<accession>A0A4Q0PBG9</accession>
<comment type="function">
    <text evidence="1">Probable oxidoreductase that may play a role as regulator of mitochondrial function.</text>
</comment>
<dbReference type="PANTHER" id="PTHR10668:SF105">
    <property type="entry name" value="DEHYDROGENASE-RELATED"/>
    <property type="match status" value="1"/>
</dbReference>
<evidence type="ECO:0000256" key="3">
    <source>
        <dbReference type="ARBA" id="ARBA00040298"/>
    </source>
</evidence>
<dbReference type="SUPFAM" id="SSF51905">
    <property type="entry name" value="FAD/NAD(P)-binding domain"/>
    <property type="match status" value="1"/>
</dbReference>